<dbReference type="Proteomes" id="UP000198815">
    <property type="component" value="Unassembled WGS sequence"/>
</dbReference>
<dbReference type="Pfam" id="PF20143">
    <property type="entry name" value="NAD_kinase_C"/>
    <property type="match status" value="1"/>
</dbReference>
<dbReference type="EC" id="2.7.1.23" evidence="6"/>
<reference evidence="7 8" key="1">
    <citation type="submission" date="2016-10" db="EMBL/GenBank/DDBJ databases">
        <authorList>
            <person name="de Groot N.N."/>
        </authorList>
    </citation>
    <scope>NUCLEOTIDE SEQUENCE [LARGE SCALE GENOMIC DNA]</scope>
    <source>
        <strain evidence="7 8">DSM 16859</strain>
    </source>
</reference>
<protein>
    <recommendedName>
        <fullName evidence="6">NAD kinase</fullName>
        <ecNumber evidence="6">2.7.1.23</ecNumber>
    </recommendedName>
    <alternativeName>
        <fullName evidence="6">ATP-dependent NAD kinase</fullName>
    </alternativeName>
</protein>
<evidence type="ECO:0000256" key="4">
    <source>
        <dbReference type="ARBA" id="ARBA00023027"/>
    </source>
</evidence>
<dbReference type="InterPro" id="IPR017438">
    <property type="entry name" value="ATP-NAD_kinase_N"/>
</dbReference>
<comment type="subcellular location">
    <subcellularLocation>
        <location evidence="6">Cytoplasm</location>
    </subcellularLocation>
</comment>
<sequence length="308" mass="34002">MEEQRCVAVVMHPTRPEAVDSAVEFIAGMWRHGIACLLEPTRLDEVRRRLPQAPIATLDDDSQVELMVVFGGDGTILWGAERALPQGVPLLGVNLGHVGFLAELEAYEVGELIDKVARRDYQIERRLTLSVEVRDATEHLVWSSFAVNEVSTEKASRQKMVDLLVSIDRRPLSRWACDGVLVASASGSTAYAFSTGGPVIWPDTQAFEVVPIAAHALFSQACVVAPSSQVDLRMVGDMSLSAVVWCDGRRNAYVGAGYRVSVRRNPNDLQIARLSEQPFATRLVKKFGLDIEGWRAPAYRVHEEEDSC</sequence>
<dbReference type="Pfam" id="PF01513">
    <property type="entry name" value="NAD_kinase"/>
    <property type="match status" value="1"/>
</dbReference>
<dbReference type="GO" id="GO:0005524">
    <property type="term" value="F:ATP binding"/>
    <property type="evidence" value="ECO:0007669"/>
    <property type="project" value="UniProtKB-KW"/>
</dbReference>
<feature type="binding site" evidence="6">
    <location>
        <position position="159"/>
    </location>
    <ligand>
        <name>NAD(+)</name>
        <dbReference type="ChEBI" id="CHEBI:57540"/>
    </ligand>
</feature>
<feature type="binding site" evidence="6">
    <location>
        <begin position="73"/>
        <end position="74"/>
    </location>
    <ligand>
        <name>NAD(+)</name>
        <dbReference type="ChEBI" id="CHEBI:57540"/>
    </ligand>
</feature>
<dbReference type="InterPro" id="IPR017437">
    <property type="entry name" value="ATP-NAD_kinase_PpnK-typ_C"/>
</dbReference>
<dbReference type="PANTHER" id="PTHR20275:SF0">
    <property type="entry name" value="NAD KINASE"/>
    <property type="match status" value="1"/>
</dbReference>
<feature type="binding site" evidence="6">
    <location>
        <position position="178"/>
    </location>
    <ligand>
        <name>NAD(+)</name>
        <dbReference type="ChEBI" id="CHEBI:57540"/>
    </ligand>
</feature>
<dbReference type="InterPro" id="IPR016064">
    <property type="entry name" value="NAD/diacylglycerol_kinase_sf"/>
</dbReference>
<dbReference type="SUPFAM" id="SSF111331">
    <property type="entry name" value="NAD kinase/diacylglycerol kinase-like"/>
    <property type="match status" value="1"/>
</dbReference>
<keyword evidence="4 6" id="KW-0520">NAD</keyword>
<evidence type="ECO:0000256" key="2">
    <source>
        <dbReference type="ARBA" id="ARBA00022777"/>
    </source>
</evidence>
<proteinExistence type="inferred from homology"/>
<keyword evidence="1 6" id="KW-0808">Transferase</keyword>
<feature type="binding site" evidence="6">
    <location>
        <begin position="189"/>
        <end position="194"/>
    </location>
    <ligand>
        <name>NAD(+)</name>
        <dbReference type="ChEBI" id="CHEBI:57540"/>
    </ligand>
</feature>
<dbReference type="EMBL" id="FOGZ01000004">
    <property type="protein sequence ID" value="SER64003.1"/>
    <property type="molecule type" value="Genomic_DNA"/>
</dbReference>
<evidence type="ECO:0000256" key="3">
    <source>
        <dbReference type="ARBA" id="ARBA00022857"/>
    </source>
</evidence>
<keyword evidence="8" id="KW-1185">Reference proteome</keyword>
<dbReference type="GO" id="GO:0046872">
    <property type="term" value="F:metal ion binding"/>
    <property type="evidence" value="ECO:0007669"/>
    <property type="project" value="UniProtKB-UniRule"/>
</dbReference>
<dbReference type="AlphaFoldDB" id="A0A1H9QWB8"/>
<feature type="binding site" evidence="6">
    <location>
        <position position="213"/>
    </location>
    <ligand>
        <name>NAD(+)</name>
        <dbReference type="ChEBI" id="CHEBI:57540"/>
    </ligand>
</feature>
<dbReference type="GO" id="GO:0019674">
    <property type="term" value="P:NAD+ metabolic process"/>
    <property type="evidence" value="ECO:0007669"/>
    <property type="project" value="InterPro"/>
</dbReference>
<feature type="active site" description="Proton acceptor" evidence="6">
    <location>
        <position position="73"/>
    </location>
</feature>
<keyword evidence="6" id="KW-0547">Nucleotide-binding</keyword>
<comment type="similarity">
    <text evidence="6">Belongs to the NAD kinase family.</text>
</comment>
<keyword evidence="3 6" id="KW-0521">NADP</keyword>
<organism evidence="7 8">
    <name type="scientific">Propionibacterium cyclohexanicum</name>
    <dbReference type="NCBI Taxonomy" id="64702"/>
    <lineage>
        <taxon>Bacteria</taxon>
        <taxon>Bacillati</taxon>
        <taxon>Actinomycetota</taxon>
        <taxon>Actinomycetes</taxon>
        <taxon>Propionibacteriales</taxon>
        <taxon>Propionibacteriaceae</taxon>
        <taxon>Propionibacterium</taxon>
    </lineage>
</organism>
<dbReference type="OrthoDB" id="9774737at2"/>
<evidence type="ECO:0000256" key="5">
    <source>
        <dbReference type="ARBA" id="ARBA00047925"/>
    </source>
</evidence>
<comment type="cofactor">
    <cofactor evidence="6">
        <name>a divalent metal cation</name>
        <dbReference type="ChEBI" id="CHEBI:60240"/>
    </cofactor>
</comment>
<dbReference type="HAMAP" id="MF_00361">
    <property type="entry name" value="NAD_kinase"/>
    <property type="match status" value="1"/>
</dbReference>
<comment type="caution">
    <text evidence="6">Lacks conserved residue(s) required for the propagation of feature annotation.</text>
</comment>
<name>A0A1H9QWB8_9ACTN</name>
<evidence type="ECO:0000256" key="6">
    <source>
        <dbReference type="HAMAP-Rule" id="MF_00361"/>
    </source>
</evidence>
<dbReference type="Gene3D" id="3.40.50.10330">
    <property type="entry name" value="Probable inorganic polyphosphate/atp-NAD kinase, domain 1"/>
    <property type="match status" value="1"/>
</dbReference>
<dbReference type="GO" id="GO:0003951">
    <property type="term" value="F:NAD+ kinase activity"/>
    <property type="evidence" value="ECO:0007669"/>
    <property type="project" value="UniProtKB-UniRule"/>
</dbReference>
<evidence type="ECO:0000313" key="8">
    <source>
        <dbReference type="Proteomes" id="UP000198815"/>
    </source>
</evidence>
<feature type="binding site" evidence="6">
    <location>
        <begin position="148"/>
        <end position="149"/>
    </location>
    <ligand>
        <name>NAD(+)</name>
        <dbReference type="ChEBI" id="CHEBI:57540"/>
    </ligand>
</feature>
<evidence type="ECO:0000313" key="7">
    <source>
        <dbReference type="EMBL" id="SER64003.1"/>
    </source>
</evidence>
<dbReference type="InterPro" id="IPR002504">
    <property type="entry name" value="NADK"/>
</dbReference>
<evidence type="ECO:0000256" key="1">
    <source>
        <dbReference type="ARBA" id="ARBA00022679"/>
    </source>
</evidence>
<keyword evidence="2 6" id="KW-0418">Kinase</keyword>
<accession>A0A1H9QWB8</accession>
<dbReference type="GO" id="GO:0005737">
    <property type="term" value="C:cytoplasm"/>
    <property type="evidence" value="ECO:0007669"/>
    <property type="project" value="UniProtKB-SubCell"/>
</dbReference>
<comment type="catalytic activity">
    <reaction evidence="5 6">
        <text>NAD(+) + ATP = ADP + NADP(+) + H(+)</text>
        <dbReference type="Rhea" id="RHEA:18629"/>
        <dbReference type="ChEBI" id="CHEBI:15378"/>
        <dbReference type="ChEBI" id="CHEBI:30616"/>
        <dbReference type="ChEBI" id="CHEBI:57540"/>
        <dbReference type="ChEBI" id="CHEBI:58349"/>
        <dbReference type="ChEBI" id="CHEBI:456216"/>
        <dbReference type="EC" id="2.7.1.23"/>
    </reaction>
</comment>
<dbReference type="Gene3D" id="2.60.200.30">
    <property type="entry name" value="Probable inorganic polyphosphate/atp-NAD kinase, domain 2"/>
    <property type="match status" value="1"/>
</dbReference>
<gene>
    <name evidence="6" type="primary">nadK</name>
    <name evidence="7" type="ORF">SAMN05443377_104126</name>
</gene>
<dbReference type="GO" id="GO:0051287">
    <property type="term" value="F:NAD binding"/>
    <property type="evidence" value="ECO:0007669"/>
    <property type="project" value="UniProtKB-ARBA"/>
</dbReference>
<dbReference type="NCBIfam" id="NF002892">
    <property type="entry name" value="PRK03372.1"/>
    <property type="match status" value="1"/>
</dbReference>
<dbReference type="STRING" id="64702.SAMN05443377_104126"/>
<keyword evidence="6" id="KW-0067">ATP-binding</keyword>
<keyword evidence="6" id="KW-0963">Cytoplasm</keyword>
<dbReference type="PANTHER" id="PTHR20275">
    <property type="entry name" value="NAD KINASE"/>
    <property type="match status" value="1"/>
</dbReference>
<comment type="function">
    <text evidence="6">Involved in the regulation of the intracellular balance of NAD and NADP, and is a key enzyme in the biosynthesis of NADP. Catalyzes specifically the phosphorylation on 2'-hydroxyl of the adenosine moiety of NAD to yield NADP.</text>
</comment>
<dbReference type="GO" id="GO:0006741">
    <property type="term" value="P:NADP+ biosynthetic process"/>
    <property type="evidence" value="ECO:0007669"/>
    <property type="project" value="UniProtKB-UniRule"/>
</dbReference>